<dbReference type="Proteomes" id="UP001138997">
    <property type="component" value="Unassembled WGS sequence"/>
</dbReference>
<dbReference type="GO" id="GO:0015833">
    <property type="term" value="P:peptide transport"/>
    <property type="evidence" value="ECO:0007669"/>
    <property type="project" value="InterPro"/>
</dbReference>
<dbReference type="GO" id="GO:0005886">
    <property type="term" value="C:plasma membrane"/>
    <property type="evidence" value="ECO:0007669"/>
    <property type="project" value="UniProtKB-SubCell"/>
</dbReference>
<evidence type="ECO:0000256" key="1">
    <source>
        <dbReference type="ARBA" id="ARBA00004202"/>
    </source>
</evidence>
<keyword evidence="3" id="KW-0813">Transport</keyword>
<evidence type="ECO:0000256" key="5">
    <source>
        <dbReference type="ARBA" id="ARBA00022741"/>
    </source>
</evidence>
<dbReference type="SUPFAM" id="SSF52540">
    <property type="entry name" value="P-loop containing nucleoside triphosphate hydrolases"/>
    <property type="match status" value="1"/>
</dbReference>
<keyword evidence="7" id="KW-0472">Membrane</keyword>
<keyword evidence="10" id="KW-1185">Reference proteome</keyword>
<evidence type="ECO:0000256" key="7">
    <source>
        <dbReference type="ARBA" id="ARBA00023136"/>
    </source>
</evidence>
<accession>A0A9X1SWG2</accession>
<dbReference type="Gene3D" id="3.40.50.300">
    <property type="entry name" value="P-loop containing nucleotide triphosphate hydrolases"/>
    <property type="match status" value="1"/>
</dbReference>
<dbReference type="InterPro" id="IPR050388">
    <property type="entry name" value="ABC_Ni/Peptide_Import"/>
</dbReference>
<dbReference type="EMBL" id="JAJOMB010000014">
    <property type="protein sequence ID" value="MCD5313975.1"/>
    <property type="molecule type" value="Genomic_DNA"/>
</dbReference>
<sequence length="340" mass="36350">MTATEIDSPPAGTASAPALRLEDVRVELSGSSGRVQILRGVSFEVPRGQIVALAGESGSGKSTAMLAAVRLLPWGAGVSGTIECQGEDVRALSSRQLRQFRARTARVIFQDPWSSLHPMRSVGSQLVESARSADGSLSKAAARELAVETLRRVGIPDPKARMDVYPHQISGGQLQRVMIAMALVARPAVLLCDEPTTALDVTTQAQILDLLRDLNRSEGITVLIATHDLDVIAGIADRLVVMYAGRVVEDGPAQQVLAAPKHLYTWSLLQAAPAHQHESRLRPIEGRPPRSDENLPGCAFAPRCPGARDECTGELPGLELVAVGHRSACLPVQQQKEAQQ</sequence>
<evidence type="ECO:0000256" key="6">
    <source>
        <dbReference type="ARBA" id="ARBA00022840"/>
    </source>
</evidence>
<dbReference type="CDD" id="cd03257">
    <property type="entry name" value="ABC_NikE_OppD_transporters"/>
    <property type="match status" value="1"/>
</dbReference>
<evidence type="ECO:0000256" key="3">
    <source>
        <dbReference type="ARBA" id="ARBA00022448"/>
    </source>
</evidence>
<dbReference type="Pfam" id="PF00005">
    <property type="entry name" value="ABC_tran"/>
    <property type="match status" value="1"/>
</dbReference>
<evidence type="ECO:0000313" key="9">
    <source>
        <dbReference type="EMBL" id="MCD5313975.1"/>
    </source>
</evidence>
<reference evidence="9" key="1">
    <citation type="submission" date="2021-11" db="EMBL/GenBank/DDBJ databases">
        <title>Streptomyces corallinus and Kineosporia corallina sp. nov., two new coral-derived marine actinobacteria.</title>
        <authorList>
            <person name="Buangrab K."/>
            <person name="Sutthacheep M."/>
            <person name="Yeemin T."/>
            <person name="Harunari E."/>
            <person name="Igarashi Y."/>
            <person name="Sripreechasak P."/>
            <person name="Kanchanasin P."/>
            <person name="Tanasupawat S."/>
            <person name="Phongsopitanun W."/>
        </authorList>
    </citation>
    <scope>NUCLEOTIDE SEQUENCE</scope>
    <source>
        <strain evidence="9">JCM 31032</strain>
    </source>
</reference>
<dbReference type="PANTHER" id="PTHR43297:SF2">
    <property type="entry name" value="DIPEPTIDE TRANSPORT ATP-BINDING PROTEIN DPPD"/>
    <property type="match status" value="1"/>
</dbReference>
<evidence type="ECO:0000313" key="10">
    <source>
        <dbReference type="Proteomes" id="UP001138997"/>
    </source>
</evidence>
<dbReference type="SMART" id="SM00382">
    <property type="entry name" value="AAA"/>
    <property type="match status" value="1"/>
</dbReference>
<dbReference type="PROSITE" id="PS00211">
    <property type="entry name" value="ABC_TRANSPORTER_1"/>
    <property type="match status" value="1"/>
</dbReference>
<dbReference type="FunFam" id="3.40.50.300:FF:000016">
    <property type="entry name" value="Oligopeptide ABC transporter ATP-binding component"/>
    <property type="match status" value="1"/>
</dbReference>
<dbReference type="InterPro" id="IPR003593">
    <property type="entry name" value="AAA+_ATPase"/>
</dbReference>
<keyword evidence="5" id="KW-0547">Nucleotide-binding</keyword>
<dbReference type="GO" id="GO:0005524">
    <property type="term" value="F:ATP binding"/>
    <property type="evidence" value="ECO:0007669"/>
    <property type="project" value="UniProtKB-KW"/>
</dbReference>
<dbReference type="Pfam" id="PF08352">
    <property type="entry name" value="oligo_HPY"/>
    <property type="match status" value="1"/>
</dbReference>
<gene>
    <name evidence="9" type="ORF">LR394_24000</name>
</gene>
<feature type="domain" description="ABC transporter" evidence="8">
    <location>
        <begin position="19"/>
        <end position="269"/>
    </location>
</feature>
<evidence type="ECO:0000256" key="2">
    <source>
        <dbReference type="ARBA" id="ARBA00005417"/>
    </source>
</evidence>
<dbReference type="InterPro" id="IPR013563">
    <property type="entry name" value="Oligopep_ABC_C"/>
</dbReference>
<name>A0A9X1SWG2_9ACTN</name>
<dbReference type="AlphaFoldDB" id="A0A9X1SWG2"/>
<comment type="subcellular location">
    <subcellularLocation>
        <location evidence="1">Cell membrane</location>
        <topology evidence="1">Peripheral membrane protein</topology>
    </subcellularLocation>
</comment>
<keyword evidence="6 9" id="KW-0067">ATP-binding</keyword>
<protein>
    <submittedName>
        <fullName evidence="9">ABC transporter ATP-binding protein</fullName>
    </submittedName>
</protein>
<dbReference type="GO" id="GO:0016887">
    <property type="term" value="F:ATP hydrolysis activity"/>
    <property type="evidence" value="ECO:0007669"/>
    <property type="project" value="InterPro"/>
</dbReference>
<dbReference type="InterPro" id="IPR027417">
    <property type="entry name" value="P-loop_NTPase"/>
</dbReference>
<dbReference type="InterPro" id="IPR003439">
    <property type="entry name" value="ABC_transporter-like_ATP-bd"/>
</dbReference>
<dbReference type="InterPro" id="IPR017871">
    <property type="entry name" value="ABC_transporter-like_CS"/>
</dbReference>
<comment type="similarity">
    <text evidence="2">Belongs to the ABC transporter superfamily.</text>
</comment>
<dbReference type="NCBIfam" id="TIGR01727">
    <property type="entry name" value="oligo_HPY"/>
    <property type="match status" value="1"/>
</dbReference>
<organism evidence="9 10">
    <name type="scientific">Kineosporia babensis</name>
    <dbReference type="NCBI Taxonomy" id="499548"/>
    <lineage>
        <taxon>Bacteria</taxon>
        <taxon>Bacillati</taxon>
        <taxon>Actinomycetota</taxon>
        <taxon>Actinomycetes</taxon>
        <taxon>Kineosporiales</taxon>
        <taxon>Kineosporiaceae</taxon>
        <taxon>Kineosporia</taxon>
    </lineage>
</organism>
<dbReference type="PROSITE" id="PS50893">
    <property type="entry name" value="ABC_TRANSPORTER_2"/>
    <property type="match status" value="1"/>
</dbReference>
<dbReference type="RefSeq" id="WP_231446110.1">
    <property type="nucleotide sequence ID" value="NZ_JAJOMB010000014.1"/>
</dbReference>
<evidence type="ECO:0000259" key="8">
    <source>
        <dbReference type="PROSITE" id="PS50893"/>
    </source>
</evidence>
<comment type="caution">
    <text evidence="9">The sequence shown here is derived from an EMBL/GenBank/DDBJ whole genome shotgun (WGS) entry which is preliminary data.</text>
</comment>
<proteinExistence type="inferred from homology"/>
<evidence type="ECO:0000256" key="4">
    <source>
        <dbReference type="ARBA" id="ARBA00022475"/>
    </source>
</evidence>
<dbReference type="PANTHER" id="PTHR43297">
    <property type="entry name" value="OLIGOPEPTIDE TRANSPORT ATP-BINDING PROTEIN APPD"/>
    <property type="match status" value="1"/>
</dbReference>
<keyword evidence="4" id="KW-1003">Cell membrane</keyword>